<accession>A0ABN7VSY5</accession>
<evidence type="ECO:0000313" key="3">
    <source>
        <dbReference type="Proteomes" id="UP000789901"/>
    </source>
</evidence>
<proteinExistence type="predicted"/>
<comment type="caution">
    <text evidence="2">The sequence shown here is derived from an EMBL/GenBank/DDBJ whole genome shotgun (WGS) entry which is preliminary data.</text>
</comment>
<feature type="non-terminal residue" evidence="2">
    <location>
        <position position="1"/>
    </location>
</feature>
<dbReference type="EMBL" id="CAJVQB010021469">
    <property type="protein sequence ID" value="CAG8797147.1"/>
    <property type="molecule type" value="Genomic_DNA"/>
</dbReference>
<feature type="compositionally biased region" description="Acidic residues" evidence="1">
    <location>
        <begin position="10"/>
        <end position="23"/>
    </location>
</feature>
<gene>
    <name evidence="2" type="ORF">GMARGA_LOCUS22333</name>
</gene>
<evidence type="ECO:0000256" key="1">
    <source>
        <dbReference type="SAM" id="MobiDB-lite"/>
    </source>
</evidence>
<organism evidence="2 3">
    <name type="scientific">Gigaspora margarita</name>
    <dbReference type="NCBI Taxonomy" id="4874"/>
    <lineage>
        <taxon>Eukaryota</taxon>
        <taxon>Fungi</taxon>
        <taxon>Fungi incertae sedis</taxon>
        <taxon>Mucoromycota</taxon>
        <taxon>Glomeromycotina</taxon>
        <taxon>Glomeromycetes</taxon>
        <taxon>Diversisporales</taxon>
        <taxon>Gigasporaceae</taxon>
        <taxon>Gigaspora</taxon>
    </lineage>
</organism>
<sequence>KEDNGPSNQDDVDNESNPNDELDNEHNNKLYSKNVSDDNPEDMIDFD</sequence>
<dbReference type="Proteomes" id="UP000789901">
    <property type="component" value="Unassembled WGS sequence"/>
</dbReference>
<reference evidence="2 3" key="1">
    <citation type="submission" date="2021-06" db="EMBL/GenBank/DDBJ databases">
        <authorList>
            <person name="Kallberg Y."/>
            <person name="Tangrot J."/>
            <person name="Rosling A."/>
        </authorList>
    </citation>
    <scope>NUCLEOTIDE SEQUENCE [LARGE SCALE GENOMIC DNA]</scope>
    <source>
        <strain evidence="2 3">120-4 pot B 10/14</strain>
    </source>
</reference>
<feature type="compositionally biased region" description="Acidic residues" evidence="1">
    <location>
        <begin position="38"/>
        <end position="47"/>
    </location>
</feature>
<name>A0ABN7VSY5_GIGMA</name>
<feature type="region of interest" description="Disordered" evidence="1">
    <location>
        <begin position="1"/>
        <end position="47"/>
    </location>
</feature>
<evidence type="ECO:0000313" key="2">
    <source>
        <dbReference type="EMBL" id="CAG8797147.1"/>
    </source>
</evidence>
<protein>
    <submittedName>
        <fullName evidence="2">10793_t:CDS:1</fullName>
    </submittedName>
</protein>
<keyword evidence="3" id="KW-1185">Reference proteome</keyword>